<name>A0A6B1DS31_9CHLR</name>
<evidence type="ECO:0008006" key="2">
    <source>
        <dbReference type="Google" id="ProtNLM"/>
    </source>
</evidence>
<dbReference type="InterPro" id="IPR029063">
    <property type="entry name" value="SAM-dependent_MTases_sf"/>
</dbReference>
<sequence>MTTNWANQTIWTGDNLPILRGMNSESVDLIYLDPPFNSKTNYAAPIGSEAAGAAFKDTWTLSDVHVIRQARANVEAKVGCKAQKEMRIRSWTMPTSGG</sequence>
<dbReference type="PROSITE" id="PS00092">
    <property type="entry name" value="N6_MTASE"/>
    <property type="match status" value="1"/>
</dbReference>
<dbReference type="Gene3D" id="3.40.50.150">
    <property type="entry name" value="Vaccinia Virus protein VP39"/>
    <property type="match status" value="1"/>
</dbReference>
<proteinExistence type="predicted"/>
<gene>
    <name evidence="1" type="ORF">F4Y08_05010</name>
</gene>
<dbReference type="GO" id="GO:0008168">
    <property type="term" value="F:methyltransferase activity"/>
    <property type="evidence" value="ECO:0007669"/>
    <property type="project" value="InterPro"/>
</dbReference>
<dbReference type="InterPro" id="IPR002052">
    <property type="entry name" value="DNA_methylase_N6_adenine_CS"/>
</dbReference>
<protein>
    <recommendedName>
        <fullName evidence="2">Site-specific DNA-methyltransferase</fullName>
    </recommendedName>
</protein>
<accession>A0A6B1DS31</accession>
<dbReference type="GO" id="GO:0003676">
    <property type="term" value="F:nucleic acid binding"/>
    <property type="evidence" value="ECO:0007669"/>
    <property type="project" value="InterPro"/>
</dbReference>
<dbReference type="GO" id="GO:0032259">
    <property type="term" value="P:methylation"/>
    <property type="evidence" value="ECO:0007669"/>
    <property type="project" value="InterPro"/>
</dbReference>
<reference evidence="1" key="1">
    <citation type="submission" date="2019-09" db="EMBL/GenBank/DDBJ databases">
        <title>Characterisation of the sponge microbiome using genome-centric metagenomics.</title>
        <authorList>
            <person name="Engelberts J.P."/>
            <person name="Robbins S.J."/>
            <person name="De Goeij J.M."/>
            <person name="Aranda M."/>
            <person name="Bell S.C."/>
            <person name="Webster N.S."/>
        </authorList>
    </citation>
    <scope>NUCLEOTIDE SEQUENCE</scope>
    <source>
        <strain evidence="1">SB0662_bin_9</strain>
    </source>
</reference>
<dbReference type="AlphaFoldDB" id="A0A6B1DS31"/>
<dbReference type="SUPFAM" id="SSF53335">
    <property type="entry name" value="S-adenosyl-L-methionine-dependent methyltransferases"/>
    <property type="match status" value="1"/>
</dbReference>
<dbReference type="EMBL" id="VXPY01000032">
    <property type="protein sequence ID" value="MYD89686.1"/>
    <property type="molecule type" value="Genomic_DNA"/>
</dbReference>
<comment type="caution">
    <text evidence="1">The sequence shown here is derived from an EMBL/GenBank/DDBJ whole genome shotgun (WGS) entry which is preliminary data.</text>
</comment>
<organism evidence="1">
    <name type="scientific">Caldilineaceae bacterium SB0662_bin_9</name>
    <dbReference type="NCBI Taxonomy" id="2605258"/>
    <lineage>
        <taxon>Bacteria</taxon>
        <taxon>Bacillati</taxon>
        <taxon>Chloroflexota</taxon>
        <taxon>Caldilineae</taxon>
        <taxon>Caldilineales</taxon>
        <taxon>Caldilineaceae</taxon>
    </lineage>
</organism>
<evidence type="ECO:0000313" key="1">
    <source>
        <dbReference type="EMBL" id="MYD89686.1"/>
    </source>
</evidence>